<protein>
    <recommendedName>
        <fullName evidence="5">RNA polymerase II subunit 5-mediating protein homolog</fullName>
    </recommendedName>
</protein>
<dbReference type="OrthoDB" id="21413at2759"/>
<feature type="region of interest" description="Disordered" evidence="2">
    <location>
        <begin position="373"/>
        <end position="403"/>
    </location>
</feature>
<dbReference type="PANTHER" id="PTHR15111">
    <property type="entry name" value="RNA POLYMERASE II SUBUNIT 5-MEDIATING PROTEIN NNX3"/>
    <property type="match status" value="1"/>
</dbReference>
<feature type="compositionally biased region" description="Low complexity" evidence="2">
    <location>
        <begin position="241"/>
        <end position="251"/>
    </location>
</feature>
<feature type="compositionally biased region" description="Polar residues" evidence="2">
    <location>
        <begin position="252"/>
        <end position="262"/>
    </location>
</feature>
<organism evidence="3 4">
    <name type="scientific">Zizania palustris</name>
    <name type="common">Northern wild rice</name>
    <dbReference type="NCBI Taxonomy" id="103762"/>
    <lineage>
        <taxon>Eukaryota</taxon>
        <taxon>Viridiplantae</taxon>
        <taxon>Streptophyta</taxon>
        <taxon>Embryophyta</taxon>
        <taxon>Tracheophyta</taxon>
        <taxon>Spermatophyta</taxon>
        <taxon>Magnoliopsida</taxon>
        <taxon>Liliopsida</taxon>
        <taxon>Poales</taxon>
        <taxon>Poaceae</taxon>
        <taxon>BOP clade</taxon>
        <taxon>Oryzoideae</taxon>
        <taxon>Oryzeae</taxon>
        <taxon>Zizaniinae</taxon>
        <taxon>Zizania</taxon>
    </lineage>
</organism>
<dbReference type="GO" id="GO:0003682">
    <property type="term" value="F:chromatin binding"/>
    <property type="evidence" value="ECO:0007669"/>
    <property type="project" value="TreeGrafter"/>
</dbReference>
<dbReference type="GO" id="GO:0000122">
    <property type="term" value="P:negative regulation of transcription by RNA polymerase II"/>
    <property type="evidence" value="ECO:0007669"/>
    <property type="project" value="TreeGrafter"/>
</dbReference>
<dbReference type="PANTHER" id="PTHR15111:SF0">
    <property type="entry name" value="UNCONVENTIONAL PREFOLDIN RPB5 INTERACTOR 1"/>
    <property type="match status" value="1"/>
</dbReference>
<keyword evidence="1" id="KW-0175">Coiled coil</keyword>
<feature type="compositionally biased region" description="Acidic residues" evidence="2">
    <location>
        <begin position="204"/>
        <end position="234"/>
    </location>
</feature>
<dbReference type="Proteomes" id="UP000729402">
    <property type="component" value="Unassembled WGS sequence"/>
</dbReference>
<dbReference type="InterPro" id="IPR052255">
    <property type="entry name" value="RNA_pol_II_subunit5-mediator"/>
</dbReference>
<name>A0A8J5TAV7_ZIZPA</name>
<sequence>MAAATRKGTATPLGAVFSPEETRRAVARVTEAAAGRRAELARLQGFAADNAALVSLVQRLPDELSHEIMVPFGGAAFFPGRLIHTNELLVLLGEGYYAERSAKQTTEILRRRGMELEAQVEAMKATIADFEAEAKFFESTAAEASEGLVEIREEYDEGTEINSSTLADASSSATGMSDKNRVHAQIMARLDELEMEEKEAGSSSEEDGEEDEEDEEEDAGPSEDDEEEGDVLSDDNDHQNASFGASFSGSGRNDQSHGSAQPKSILKKPVGKEILKGASLAPSARTPHSVFPGQASIINSEIQLPTKKAVSFQDDNKHIIGSSKSSPLPQCPEYSSSLLKVSSDNTSHERKIISSGQKQAFTGSIIEHDANMSTFQPSKSEDLQNPAISPRPVSRFKMQKGGR</sequence>
<dbReference type="Pfam" id="PF02996">
    <property type="entry name" value="Prefoldin"/>
    <property type="match status" value="1"/>
</dbReference>
<evidence type="ECO:0008006" key="5">
    <source>
        <dbReference type="Google" id="ProtNLM"/>
    </source>
</evidence>
<evidence type="ECO:0000256" key="2">
    <source>
        <dbReference type="SAM" id="MobiDB-lite"/>
    </source>
</evidence>
<comment type="caution">
    <text evidence="3">The sequence shown here is derived from an EMBL/GenBank/DDBJ whole genome shotgun (WGS) entry which is preliminary data.</text>
</comment>
<feature type="coiled-coil region" evidence="1">
    <location>
        <begin position="113"/>
        <end position="140"/>
    </location>
</feature>
<feature type="region of interest" description="Disordered" evidence="2">
    <location>
        <begin position="156"/>
        <end position="271"/>
    </location>
</feature>
<gene>
    <name evidence="3" type="ORF">GUJ93_ZPchr0007g3089</name>
</gene>
<dbReference type="EMBL" id="JAAALK010000282">
    <property type="protein sequence ID" value="KAG8078970.1"/>
    <property type="molecule type" value="Genomic_DNA"/>
</dbReference>
<proteinExistence type="predicted"/>
<feature type="compositionally biased region" description="Low complexity" evidence="2">
    <location>
        <begin position="163"/>
        <end position="174"/>
    </location>
</feature>
<reference evidence="3" key="2">
    <citation type="submission" date="2021-02" db="EMBL/GenBank/DDBJ databases">
        <authorList>
            <person name="Kimball J.A."/>
            <person name="Haas M.W."/>
            <person name="Macchietto M."/>
            <person name="Kono T."/>
            <person name="Duquette J."/>
            <person name="Shao M."/>
        </authorList>
    </citation>
    <scope>NUCLEOTIDE SEQUENCE</scope>
    <source>
        <tissue evidence="3">Fresh leaf tissue</tissue>
    </source>
</reference>
<evidence type="ECO:0000256" key="1">
    <source>
        <dbReference type="SAM" id="Coils"/>
    </source>
</evidence>
<evidence type="ECO:0000313" key="4">
    <source>
        <dbReference type="Proteomes" id="UP000729402"/>
    </source>
</evidence>
<keyword evidence="4" id="KW-1185">Reference proteome</keyword>
<reference evidence="3" key="1">
    <citation type="journal article" date="2021" name="bioRxiv">
        <title>Whole Genome Assembly and Annotation of Northern Wild Rice, Zizania palustris L., Supports a Whole Genome Duplication in the Zizania Genus.</title>
        <authorList>
            <person name="Haas M."/>
            <person name="Kono T."/>
            <person name="Macchietto M."/>
            <person name="Millas R."/>
            <person name="McGilp L."/>
            <person name="Shao M."/>
            <person name="Duquette J."/>
            <person name="Hirsch C.N."/>
            <person name="Kimball J."/>
        </authorList>
    </citation>
    <scope>NUCLEOTIDE SEQUENCE</scope>
    <source>
        <tissue evidence="3">Fresh leaf tissue</tissue>
    </source>
</reference>
<dbReference type="GO" id="GO:0003714">
    <property type="term" value="F:transcription corepressor activity"/>
    <property type="evidence" value="ECO:0007669"/>
    <property type="project" value="TreeGrafter"/>
</dbReference>
<dbReference type="GO" id="GO:0019212">
    <property type="term" value="F:phosphatase inhibitor activity"/>
    <property type="evidence" value="ECO:0007669"/>
    <property type="project" value="TreeGrafter"/>
</dbReference>
<dbReference type="InterPro" id="IPR004127">
    <property type="entry name" value="Prefoldin_subunit_alpha"/>
</dbReference>
<dbReference type="AlphaFoldDB" id="A0A8J5TAV7"/>
<accession>A0A8J5TAV7</accession>
<dbReference type="FunFam" id="1.10.287.370:FF:000009">
    <property type="entry name" value="Prefoldin chaperone subunit family protein"/>
    <property type="match status" value="1"/>
</dbReference>
<dbReference type="CDD" id="cd23159">
    <property type="entry name" value="Prefoldin_URI1"/>
    <property type="match status" value="1"/>
</dbReference>
<evidence type="ECO:0000313" key="3">
    <source>
        <dbReference type="EMBL" id="KAG8078970.1"/>
    </source>
</evidence>